<feature type="region of interest" description="Disordered" evidence="1">
    <location>
        <begin position="30"/>
        <end position="55"/>
    </location>
</feature>
<comment type="caution">
    <text evidence="2">The sequence shown here is derived from an EMBL/GenBank/DDBJ whole genome shotgun (WGS) entry which is preliminary data.</text>
</comment>
<reference evidence="2" key="1">
    <citation type="submission" date="2019-08" db="EMBL/GenBank/DDBJ databases">
        <title>The genome of the North American firefly Photinus pyralis.</title>
        <authorList>
            <consortium name="Photinus pyralis genome working group"/>
            <person name="Fallon T.R."/>
            <person name="Sander Lower S.E."/>
            <person name="Weng J.-K."/>
        </authorList>
    </citation>
    <scope>NUCLEOTIDE SEQUENCE</scope>
    <source>
        <strain evidence="2">TRF0915ILg1</strain>
        <tissue evidence="2">Whole body</tissue>
    </source>
</reference>
<proteinExistence type="predicted"/>
<organism evidence="2 3">
    <name type="scientific">Ignelater luminosus</name>
    <name type="common">Cucubano</name>
    <name type="synonym">Pyrophorus luminosus</name>
    <dbReference type="NCBI Taxonomy" id="2038154"/>
    <lineage>
        <taxon>Eukaryota</taxon>
        <taxon>Metazoa</taxon>
        <taxon>Ecdysozoa</taxon>
        <taxon>Arthropoda</taxon>
        <taxon>Hexapoda</taxon>
        <taxon>Insecta</taxon>
        <taxon>Pterygota</taxon>
        <taxon>Neoptera</taxon>
        <taxon>Endopterygota</taxon>
        <taxon>Coleoptera</taxon>
        <taxon>Polyphaga</taxon>
        <taxon>Elateriformia</taxon>
        <taxon>Elateroidea</taxon>
        <taxon>Elateridae</taxon>
        <taxon>Agrypninae</taxon>
        <taxon>Pyrophorini</taxon>
        <taxon>Ignelater</taxon>
    </lineage>
</organism>
<sequence>SPTDDELVTNCPPIDDEAEGILAIQKGGEVVEEEETDGEESCAPPLKKVKPNQTC</sequence>
<evidence type="ECO:0000256" key="1">
    <source>
        <dbReference type="SAM" id="MobiDB-lite"/>
    </source>
</evidence>
<dbReference type="AlphaFoldDB" id="A0A8K0CTZ6"/>
<name>A0A8K0CTZ6_IGNLU</name>
<feature type="compositionally biased region" description="Acidic residues" evidence="1">
    <location>
        <begin position="30"/>
        <end position="40"/>
    </location>
</feature>
<keyword evidence="3" id="KW-1185">Reference proteome</keyword>
<feature type="non-terminal residue" evidence="2">
    <location>
        <position position="1"/>
    </location>
</feature>
<protein>
    <submittedName>
        <fullName evidence="2">Uncharacterized protein</fullName>
    </submittedName>
</protein>
<accession>A0A8K0CTZ6</accession>
<gene>
    <name evidence="2" type="ORF">ILUMI_14567</name>
</gene>
<dbReference type="Proteomes" id="UP000801492">
    <property type="component" value="Unassembled WGS sequence"/>
</dbReference>
<evidence type="ECO:0000313" key="3">
    <source>
        <dbReference type="Proteomes" id="UP000801492"/>
    </source>
</evidence>
<dbReference type="EMBL" id="VTPC01027330">
    <property type="protein sequence ID" value="KAF2891606.1"/>
    <property type="molecule type" value="Genomic_DNA"/>
</dbReference>
<evidence type="ECO:0000313" key="2">
    <source>
        <dbReference type="EMBL" id="KAF2891606.1"/>
    </source>
</evidence>